<dbReference type="InterPro" id="IPR032675">
    <property type="entry name" value="LRR_dom_sf"/>
</dbReference>
<evidence type="ECO:0000259" key="1">
    <source>
        <dbReference type="PROSITE" id="PS50181"/>
    </source>
</evidence>
<dbReference type="CDD" id="cd22160">
    <property type="entry name" value="F-box_AtFBL13-like"/>
    <property type="match status" value="1"/>
</dbReference>
<dbReference type="SMART" id="SM00256">
    <property type="entry name" value="FBOX"/>
    <property type="match status" value="1"/>
</dbReference>
<dbReference type="SUPFAM" id="SSF81383">
    <property type="entry name" value="F-box domain"/>
    <property type="match status" value="1"/>
</dbReference>
<dbReference type="Pfam" id="PF07723">
    <property type="entry name" value="LRR_2"/>
    <property type="match status" value="1"/>
</dbReference>
<dbReference type="InterPro" id="IPR001810">
    <property type="entry name" value="F-box_dom"/>
</dbReference>
<evidence type="ECO:0000313" key="3">
    <source>
        <dbReference type="Proteomes" id="UP001604336"/>
    </source>
</evidence>
<dbReference type="PANTHER" id="PTHR31900">
    <property type="entry name" value="F-BOX/RNI SUPERFAMILY PROTEIN-RELATED"/>
    <property type="match status" value="1"/>
</dbReference>
<dbReference type="InterPro" id="IPR053781">
    <property type="entry name" value="F-box_AtFBL13-like"/>
</dbReference>
<dbReference type="SMART" id="SM00579">
    <property type="entry name" value="FBD"/>
    <property type="match status" value="1"/>
</dbReference>
<keyword evidence="3" id="KW-1185">Reference proteome</keyword>
<protein>
    <submittedName>
        <fullName evidence="2">F-box/LRR-repeat protein</fullName>
    </submittedName>
</protein>
<organism evidence="2 3">
    <name type="scientific">Abeliophyllum distichum</name>
    <dbReference type="NCBI Taxonomy" id="126358"/>
    <lineage>
        <taxon>Eukaryota</taxon>
        <taxon>Viridiplantae</taxon>
        <taxon>Streptophyta</taxon>
        <taxon>Embryophyta</taxon>
        <taxon>Tracheophyta</taxon>
        <taxon>Spermatophyta</taxon>
        <taxon>Magnoliopsida</taxon>
        <taxon>eudicotyledons</taxon>
        <taxon>Gunneridae</taxon>
        <taxon>Pentapetalae</taxon>
        <taxon>asterids</taxon>
        <taxon>lamiids</taxon>
        <taxon>Lamiales</taxon>
        <taxon>Oleaceae</taxon>
        <taxon>Forsythieae</taxon>
        <taxon>Abeliophyllum</taxon>
    </lineage>
</organism>
<name>A0ABD1QJQ5_9LAMI</name>
<dbReference type="Pfam" id="PF00646">
    <property type="entry name" value="F-box"/>
    <property type="match status" value="1"/>
</dbReference>
<dbReference type="AlphaFoldDB" id="A0ABD1QJQ5"/>
<dbReference type="EMBL" id="JBFOLK010000011">
    <property type="protein sequence ID" value="KAL2476445.1"/>
    <property type="molecule type" value="Genomic_DNA"/>
</dbReference>
<dbReference type="Pfam" id="PF08387">
    <property type="entry name" value="FBD"/>
    <property type="match status" value="1"/>
</dbReference>
<reference evidence="3" key="1">
    <citation type="submission" date="2024-07" db="EMBL/GenBank/DDBJ databases">
        <title>Two chromosome-level genome assemblies of Korean endemic species Abeliophyllum distichum and Forsythia ovata (Oleaceae).</title>
        <authorList>
            <person name="Jang H."/>
        </authorList>
    </citation>
    <scope>NUCLEOTIDE SEQUENCE [LARGE SCALE GENOMIC DNA]</scope>
</reference>
<dbReference type="Proteomes" id="UP001604336">
    <property type="component" value="Unassembled WGS sequence"/>
</dbReference>
<comment type="caution">
    <text evidence="2">The sequence shown here is derived from an EMBL/GenBank/DDBJ whole genome shotgun (WGS) entry which is preliminary data.</text>
</comment>
<dbReference type="InterPro" id="IPR050232">
    <property type="entry name" value="FBL13/AtMIF1-like"/>
</dbReference>
<dbReference type="PROSITE" id="PS50181">
    <property type="entry name" value="FBOX"/>
    <property type="match status" value="1"/>
</dbReference>
<dbReference type="InterPro" id="IPR036047">
    <property type="entry name" value="F-box-like_dom_sf"/>
</dbReference>
<dbReference type="InterPro" id="IPR013101">
    <property type="entry name" value="LRR_PRU1-like"/>
</dbReference>
<feature type="domain" description="F-box" evidence="1">
    <location>
        <begin position="25"/>
        <end position="72"/>
    </location>
</feature>
<gene>
    <name evidence="2" type="ORF">Adt_37181</name>
</gene>
<dbReference type="PANTHER" id="PTHR31900:SF30">
    <property type="entry name" value="SUPERFAMILY PROTEIN, PUTATIVE-RELATED"/>
    <property type="match status" value="1"/>
</dbReference>
<dbReference type="SUPFAM" id="SSF52047">
    <property type="entry name" value="RNI-like"/>
    <property type="match status" value="1"/>
</dbReference>
<proteinExistence type="predicted"/>
<dbReference type="Gene3D" id="1.20.1280.50">
    <property type="match status" value="1"/>
</dbReference>
<dbReference type="Gene3D" id="3.80.10.10">
    <property type="entry name" value="Ribonuclease Inhibitor"/>
    <property type="match status" value="1"/>
</dbReference>
<dbReference type="InterPro" id="IPR006566">
    <property type="entry name" value="FBD"/>
</dbReference>
<sequence length="468" mass="53142">MATSIVLKSAEQQRLSKLKNEDNGEDLISKLPDAMLHYILSFLPTKEIIQTSILCKRWQNLWTSISNIYLEDSVDRTKSDYPKRSASFLNFVERILLVHDDSDIERLCLSFKMPVNPSCVNSWISIALKHNIKKLSVSLPLGQSYILPRRLFTCESLTVLRLQMICNLNPSLIHWPKLKSLHLSRVTFFNESSTQQLFSSFPLLQNLVLIDCGWQNIKHISISIPNLSCLIFQQYLDIIPTEDLLDCKIEVHAANLVYLGCISNLYVNLLISARSLSNASVDLYNYGGAEKEVGGRSISMLSGIQSVRSLIISDETLECLSGAENFSDDVPVFQNLIYLKVACEMSRRTIEILLYLMEKSPNLQILDIAEGIIQDIEFIEDDWNFEVMPSCLKSHLKVISINAIYGQEPPILLLKYLLKHSTVLKRVMVHCPDSVSDSMGKREELKNQLLILPRSSENCVIEVLDSTL</sequence>
<evidence type="ECO:0000313" key="2">
    <source>
        <dbReference type="EMBL" id="KAL2476445.1"/>
    </source>
</evidence>
<accession>A0ABD1QJQ5</accession>